<dbReference type="Pfam" id="PF02515">
    <property type="entry name" value="CoA_transf_3"/>
    <property type="match status" value="1"/>
</dbReference>
<organism evidence="2 3">
    <name type="scientific">Polymorphobacter multimanifer</name>
    <dbReference type="NCBI Taxonomy" id="1070431"/>
    <lineage>
        <taxon>Bacteria</taxon>
        <taxon>Pseudomonadati</taxon>
        <taxon>Pseudomonadota</taxon>
        <taxon>Alphaproteobacteria</taxon>
        <taxon>Sphingomonadales</taxon>
        <taxon>Sphingosinicellaceae</taxon>
        <taxon>Polymorphobacter</taxon>
    </lineage>
</organism>
<dbReference type="EMBL" id="JACIIV010000006">
    <property type="protein sequence ID" value="MBB6226780.1"/>
    <property type="molecule type" value="Genomic_DNA"/>
</dbReference>
<dbReference type="AlphaFoldDB" id="A0A841L2Y2"/>
<dbReference type="InterPro" id="IPR003673">
    <property type="entry name" value="CoA-Trfase_fam_III"/>
</dbReference>
<dbReference type="SUPFAM" id="SSF89796">
    <property type="entry name" value="CoA-transferase family III (CaiB/BaiF)"/>
    <property type="match status" value="1"/>
</dbReference>
<proteinExistence type="predicted"/>
<name>A0A841L2Y2_9SPHN</name>
<protein>
    <submittedName>
        <fullName evidence="2">Crotonobetainyl-CoA:carnitine CoA-transferase CaiB-like acyl-CoA transferase</fullName>
    </submittedName>
</protein>
<accession>A0A841L2Y2</accession>
<evidence type="ECO:0000313" key="3">
    <source>
        <dbReference type="Proteomes" id="UP000538147"/>
    </source>
</evidence>
<comment type="caution">
    <text evidence="2">The sequence shown here is derived from an EMBL/GenBank/DDBJ whole genome shotgun (WGS) entry which is preliminary data.</text>
</comment>
<keyword evidence="3" id="KW-1185">Reference proteome</keyword>
<evidence type="ECO:0000256" key="1">
    <source>
        <dbReference type="ARBA" id="ARBA00022679"/>
    </source>
</evidence>
<dbReference type="InterPro" id="IPR050483">
    <property type="entry name" value="CoA-transferase_III_domain"/>
</dbReference>
<dbReference type="Proteomes" id="UP000538147">
    <property type="component" value="Unassembled WGS sequence"/>
</dbReference>
<dbReference type="Gene3D" id="3.40.50.10540">
    <property type="entry name" value="Crotonobetainyl-coa:carnitine coa-transferase, domain 1"/>
    <property type="match status" value="1"/>
</dbReference>
<reference evidence="2 3" key="1">
    <citation type="submission" date="2020-08" db="EMBL/GenBank/DDBJ databases">
        <title>Genomic Encyclopedia of Type Strains, Phase IV (KMG-IV): sequencing the most valuable type-strain genomes for metagenomic binning, comparative biology and taxonomic classification.</title>
        <authorList>
            <person name="Goeker M."/>
        </authorList>
    </citation>
    <scope>NUCLEOTIDE SEQUENCE [LARGE SCALE GENOMIC DNA]</scope>
    <source>
        <strain evidence="2 3">DSM 102189</strain>
    </source>
</reference>
<gene>
    <name evidence="2" type="ORF">FHS79_000942</name>
</gene>
<keyword evidence="1 2" id="KW-0808">Transferase</keyword>
<sequence>MALPLAGVKVLEMGTFITGPAAGMMLADLGAEVIKIEQTGTGDPFRAFRGGLYSPHFQTYNRNKKSVTLDTRKAEDLASFDALLADADVFIQNFRPGVAKKLGVDAARLQGLNPRLVYGSISGFGSSGPDRDRPAFDTVAQAASGFLRLLLNPSKPRVVGPAIADAMTGFYAAQGILAALYERQVTGRGRLVETSMFEAMAHFNLDDFTHLLSDEQHMGPYSRPHVSQSYVFECADGKWLALHMSSPPKFWENLALAVEQPDMLAQPAFASREARIAHYEDVVPFLAPIFAGRSRAAWLARLTDLEVPSAAVATSAEVLASPQAEHLQLMVSAPGPMGEFRTIRSPISFDGERNLQVTAPPLLGADNATILGQKPER</sequence>
<evidence type="ECO:0000313" key="2">
    <source>
        <dbReference type="EMBL" id="MBB6226780.1"/>
    </source>
</evidence>
<dbReference type="Gene3D" id="3.30.1540.10">
    <property type="entry name" value="formyl-coa transferase, domain 3"/>
    <property type="match status" value="1"/>
</dbReference>
<dbReference type="InterPro" id="IPR023606">
    <property type="entry name" value="CoA-Trfase_III_dom_1_sf"/>
</dbReference>
<dbReference type="InterPro" id="IPR044855">
    <property type="entry name" value="CoA-Trfase_III_dom3_sf"/>
</dbReference>
<dbReference type="PANTHER" id="PTHR48207:SF3">
    <property type="entry name" value="SUCCINATE--HYDROXYMETHYLGLUTARATE COA-TRANSFERASE"/>
    <property type="match status" value="1"/>
</dbReference>
<dbReference type="PANTHER" id="PTHR48207">
    <property type="entry name" value="SUCCINATE--HYDROXYMETHYLGLUTARATE COA-TRANSFERASE"/>
    <property type="match status" value="1"/>
</dbReference>
<dbReference type="GO" id="GO:0008410">
    <property type="term" value="F:CoA-transferase activity"/>
    <property type="evidence" value="ECO:0007669"/>
    <property type="project" value="TreeGrafter"/>
</dbReference>
<dbReference type="RefSeq" id="WP_184196172.1">
    <property type="nucleotide sequence ID" value="NZ_BMOX01000081.1"/>
</dbReference>